<sequence length="236" mass="25589">MLFCAMLYTGSQSLNYLTIPLVTVFKNLTNVMIAYGDQYLYDSKVSTGVAMALGLMLAGSVFAAGTDLSFNLTGYIWMALNCISTGGYTLYIKTAKKNTSLDQWGMSYYNNLLTCMITLPAALLTGELVAVRNFEYLYDTGFIVSLVISGAIGTALSLSVFWCINETSPTTYSMVGSLNKIPLTILSFSFFAQPISFASGVSIAFGIFSGMVFTYAKYRQTELENLSQKSPAVSAA</sequence>
<feature type="transmembrane region" description="Helical" evidence="5">
    <location>
        <begin position="72"/>
        <end position="91"/>
    </location>
</feature>
<feature type="domain" description="Sugar phosphate transporter" evidence="6">
    <location>
        <begin position="37"/>
        <end position="209"/>
    </location>
</feature>
<dbReference type="InterPro" id="IPR050186">
    <property type="entry name" value="TPT_transporter"/>
</dbReference>
<evidence type="ECO:0000256" key="3">
    <source>
        <dbReference type="ARBA" id="ARBA00022989"/>
    </source>
</evidence>
<dbReference type="AlphaFoldDB" id="A0A0L0FLV4"/>
<dbReference type="RefSeq" id="XP_014151661.1">
    <property type="nucleotide sequence ID" value="XM_014296186.1"/>
</dbReference>
<keyword evidence="3 5" id="KW-1133">Transmembrane helix</keyword>
<dbReference type="Pfam" id="PF03151">
    <property type="entry name" value="TPT"/>
    <property type="match status" value="1"/>
</dbReference>
<dbReference type="eggNOG" id="KOG1444">
    <property type="taxonomic scope" value="Eukaryota"/>
</dbReference>
<evidence type="ECO:0000256" key="5">
    <source>
        <dbReference type="SAM" id="Phobius"/>
    </source>
</evidence>
<dbReference type="InterPro" id="IPR004853">
    <property type="entry name" value="Sugar_P_trans_dom"/>
</dbReference>
<feature type="transmembrane region" description="Helical" evidence="5">
    <location>
        <begin position="47"/>
        <end position="66"/>
    </location>
</feature>
<keyword evidence="2 5" id="KW-0812">Transmembrane</keyword>
<dbReference type="OrthoDB" id="417037at2759"/>
<gene>
    <name evidence="7" type="ORF">SARC_09787</name>
</gene>
<evidence type="ECO:0000313" key="7">
    <source>
        <dbReference type="EMBL" id="KNC77759.1"/>
    </source>
</evidence>
<evidence type="ECO:0000259" key="6">
    <source>
        <dbReference type="Pfam" id="PF03151"/>
    </source>
</evidence>
<comment type="subcellular location">
    <subcellularLocation>
        <location evidence="1">Membrane</location>
        <topology evidence="1">Multi-pass membrane protein</topology>
    </subcellularLocation>
</comment>
<evidence type="ECO:0000256" key="1">
    <source>
        <dbReference type="ARBA" id="ARBA00004141"/>
    </source>
</evidence>
<feature type="transmembrane region" description="Helical" evidence="5">
    <location>
        <begin position="197"/>
        <end position="216"/>
    </location>
</feature>
<dbReference type="GO" id="GO:0016020">
    <property type="term" value="C:membrane"/>
    <property type="evidence" value="ECO:0007669"/>
    <property type="project" value="UniProtKB-SubCell"/>
</dbReference>
<proteinExistence type="predicted"/>
<keyword evidence="4 5" id="KW-0472">Membrane</keyword>
<evidence type="ECO:0000313" key="8">
    <source>
        <dbReference type="Proteomes" id="UP000054560"/>
    </source>
</evidence>
<protein>
    <recommendedName>
        <fullName evidence="6">Sugar phosphate transporter domain-containing protein</fullName>
    </recommendedName>
</protein>
<feature type="transmembrane region" description="Helical" evidence="5">
    <location>
        <begin position="16"/>
        <end position="35"/>
    </location>
</feature>
<dbReference type="Proteomes" id="UP000054560">
    <property type="component" value="Unassembled WGS sequence"/>
</dbReference>
<feature type="transmembrane region" description="Helical" evidence="5">
    <location>
        <begin position="142"/>
        <end position="164"/>
    </location>
</feature>
<dbReference type="GeneID" id="25910291"/>
<dbReference type="EMBL" id="KQ242641">
    <property type="protein sequence ID" value="KNC77759.1"/>
    <property type="molecule type" value="Genomic_DNA"/>
</dbReference>
<accession>A0A0L0FLV4</accession>
<evidence type="ECO:0000256" key="2">
    <source>
        <dbReference type="ARBA" id="ARBA00022692"/>
    </source>
</evidence>
<reference evidence="7 8" key="1">
    <citation type="submission" date="2011-02" db="EMBL/GenBank/DDBJ databases">
        <title>The Genome Sequence of Sphaeroforma arctica JP610.</title>
        <authorList>
            <consortium name="The Broad Institute Genome Sequencing Platform"/>
            <person name="Russ C."/>
            <person name="Cuomo C."/>
            <person name="Young S.K."/>
            <person name="Zeng Q."/>
            <person name="Gargeya S."/>
            <person name="Alvarado L."/>
            <person name="Berlin A."/>
            <person name="Chapman S.B."/>
            <person name="Chen Z."/>
            <person name="Freedman E."/>
            <person name="Gellesch M."/>
            <person name="Goldberg J."/>
            <person name="Griggs A."/>
            <person name="Gujja S."/>
            <person name="Heilman E."/>
            <person name="Heiman D."/>
            <person name="Howarth C."/>
            <person name="Mehta T."/>
            <person name="Neiman D."/>
            <person name="Pearson M."/>
            <person name="Roberts A."/>
            <person name="Saif S."/>
            <person name="Shea T."/>
            <person name="Shenoy N."/>
            <person name="Sisk P."/>
            <person name="Stolte C."/>
            <person name="Sykes S."/>
            <person name="White J."/>
            <person name="Yandava C."/>
            <person name="Burger G."/>
            <person name="Gray M.W."/>
            <person name="Holland P.W.H."/>
            <person name="King N."/>
            <person name="Lang F.B.F."/>
            <person name="Roger A.J."/>
            <person name="Ruiz-Trillo I."/>
            <person name="Haas B."/>
            <person name="Nusbaum C."/>
            <person name="Birren B."/>
        </authorList>
    </citation>
    <scope>NUCLEOTIDE SEQUENCE [LARGE SCALE GENOMIC DNA]</scope>
    <source>
        <strain evidence="7 8">JP610</strain>
    </source>
</reference>
<organism evidence="7 8">
    <name type="scientific">Sphaeroforma arctica JP610</name>
    <dbReference type="NCBI Taxonomy" id="667725"/>
    <lineage>
        <taxon>Eukaryota</taxon>
        <taxon>Ichthyosporea</taxon>
        <taxon>Ichthyophonida</taxon>
        <taxon>Sphaeroforma</taxon>
    </lineage>
</organism>
<dbReference type="PANTHER" id="PTHR11132">
    <property type="entry name" value="SOLUTE CARRIER FAMILY 35"/>
    <property type="match status" value="1"/>
</dbReference>
<keyword evidence="8" id="KW-1185">Reference proteome</keyword>
<name>A0A0L0FLV4_9EUKA</name>
<evidence type="ECO:0000256" key="4">
    <source>
        <dbReference type="ARBA" id="ARBA00023136"/>
    </source>
</evidence>
<feature type="transmembrane region" description="Helical" evidence="5">
    <location>
        <begin position="112"/>
        <end position="130"/>
    </location>
</feature>